<gene>
    <name evidence="2" type="ORF">KIN20_032009</name>
</gene>
<dbReference type="EMBL" id="JAHQIW010006768">
    <property type="protein sequence ID" value="KAJ1370315.1"/>
    <property type="molecule type" value="Genomic_DNA"/>
</dbReference>
<evidence type="ECO:0000313" key="3">
    <source>
        <dbReference type="Proteomes" id="UP001196413"/>
    </source>
</evidence>
<organism evidence="2 3">
    <name type="scientific">Parelaphostrongylus tenuis</name>
    <name type="common">Meningeal worm</name>
    <dbReference type="NCBI Taxonomy" id="148309"/>
    <lineage>
        <taxon>Eukaryota</taxon>
        <taxon>Metazoa</taxon>
        <taxon>Ecdysozoa</taxon>
        <taxon>Nematoda</taxon>
        <taxon>Chromadorea</taxon>
        <taxon>Rhabditida</taxon>
        <taxon>Rhabditina</taxon>
        <taxon>Rhabditomorpha</taxon>
        <taxon>Strongyloidea</taxon>
        <taxon>Metastrongylidae</taxon>
        <taxon>Parelaphostrongylus</taxon>
    </lineage>
</organism>
<proteinExistence type="predicted"/>
<protein>
    <submittedName>
        <fullName evidence="2">Uncharacterized protein</fullName>
    </submittedName>
</protein>
<sequence>MMEFRSEVETGNNNNVAKVLFKKRSTDTLPYLQRLLLTTPPLAPKLVSELVPVGTRGCKADGKENVNDGTPQSHRSTVFPSYSLV</sequence>
<dbReference type="AlphaFoldDB" id="A0AAD5R5Z9"/>
<reference evidence="2" key="1">
    <citation type="submission" date="2021-06" db="EMBL/GenBank/DDBJ databases">
        <title>Parelaphostrongylus tenuis whole genome reference sequence.</title>
        <authorList>
            <person name="Garwood T.J."/>
            <person name="Larsen P.A."/>
            <person name="Fountain-Jones N.M."/>
            <person name="Garbe J.R."/>
            <person name="Macchietto M.G."/>
            <person name="Kania S.A."/>
            <person name="Gerhold R.W."/>
            <person name="Richards J.E."/>
            <person name="Wolf T.M."/>
        </authorList>
    </citation>
    <scope>NUCLEOTIDE SEQUENCE</scope>
    <source>
        <strain evidence="2">MNPRO001-30</strain>
        <tissue evidence="2">Meninges</tissue>
    </source>
</reference>
<evidence type="ECO:0000256" key="1">
    <source>
        <dbReference type="SAM" id="MobiDB-lite"/>
    </source>
</evidence>
<evidence type="ECO:0000313" key="2">
    <source>
        <dbReference type="EMBL" id="KAJ1370315.1"/>
    </source>
</evidence>
<keyword evidence="3" id="KW-1185">Reference proteome</keyword>
<feature type="region of interest" description="Disordered" evidence="1">
    <location>
        <begin position="60"/>
        <end position="85"/>
    </location>
</feature>
<accession>A0AAD5R5Z9</accession>
<feature type="compositionally biased region" description="Polar residues" evidence="1">
    <location>
        <begin position="67"/>
        <end position="85"/>
    </location>
</feature>
<comment type="caution">
    <text evidence="2">The sequence shown here is derived from an EMBL/GenBank/DDBJ whole genome shotgun (WGS) entry which is preliminary data.</text>
</comment>
<name>A0AAD5R5Z9_PARTN</name>
<dbReference type="Proteomes" id="UP001196413">
    <property type="component" value="Unassembled WGS sequence"/>
</dbReference>